<evidence type="ECO:0000313" key="5">
    <source>
        <dbReference type="Proteomes" id="UP000583929"/>
    </source>
</evidence>
<feature type="region of interest" description="Disordered" evidence="1">
    <location>
        <begin position="238"/>
        <end position="263"/>
    </location>
</feature>
<evidence type="ECO:0000259" key="2">
    <source>
        <dbReference type="Pfam" id="PF13966"/>
    </source>
</evidence>
<reference evidence="4 5" key="1">
    <citation type="journal article" date="2020" name="bioRxiv">
        <title>Sequence and annotation of 42 cannabis genomes reveals extensive copy number variation in cannabinoid synthesis and pathogen resistance genes.</title>
        <authorList>
            <person name="Mckernan K.J."/>
            <person name="Helbert Y."/>
            <person name="Kane L.T."/>
            <person name="Ebling H."/>
            <person name="Zhang L."/>
            <person name="Liu B."/>
            <person name="Eaton Z."/>
            <person name="Mclaughlin S."/>
            <person name="Kingan S."/>
            <person name="Baybayan P."/>
            <person name="Concepcion G."/>
            <person name="Jordan M."/>
            <person name="Riva A."/>
            <person name="Barbazuk W."/>
            <person name="Harkins T."/>
        </authorList>
    </citation>
    <scope>NUCLEOTIDE SEQUENCE [LARGE SCALE GENOMIC DNA]</scope>
    <source>
        <strain evidence="5">cv. Jamaican Lion 4</strain>
        <tissue evidence="4">Leaf</tissue>
    </source>
</reference>
<dbReference type="Proteomes" id="UP000583929">
    <property type="component" value="Unassembled WGS sequence"/>
</dbReference>
<comment type="caution">
    <text evidence="4">The sequence shown here is derived from an EMBL/GenBank/DDBJ whole genome shotgun (WGS) entry which is preliminary data.</text>
</comment>
<organism evidence="4 5">
    <name type="scientific">Cannabis sativa</name>
    <name type="common">Hemp</name>
    <name type="synonym">Marijuana</name>
    <dbReference type="NCBI Taxonomy" id="3483"/>
    <lineage>
        <taxon>Eukaryota</taxon>
        <taxon>Viridiplantae</taxon>
        <taxon>Streptophyta</taxon>
        <taxon>Embryophyta</taxon>
        <taxon>Tracheophyta</taxon>
        <taxon>Spermatophyta</taxon>
        <taxon>Magnoliopsida</taxon>
        <taxon>eudicotyledons</taxon>
        <taxon>Gunneridae</taxon>
        <taxon>Pentapetalae</taxon>
        <taxon>rosids</taxon>
        <taxon>fabids</taxon>
        <taxon>Rosales</taxon>
        <taxon>Cannabaceae</taxon>
        <taxon>Cannabis</taxon>
    </lineage>
</organism>
<dbReference type="InterPro" id="IPR026960">
    <property type="entry name" value="RVT-Znf"/>
</dbReference>
<feature type="domain" description="Reverse transcriptase zinc-binding" evidence="2">
    <location>
        <begin position="444"/>
        <end position="527"/>
    </location>
</feature>
<dbReference type="AlphaFoldDB" id="A0A7J6ESD6"/>
<dbReference type="Pfam" id="PF14392">
    <property type="entry name" value="zf-CCHC_4"/>
    <property type="match status" value="1"/>
</dbReference>
<feature type="region of interest" description="Disordered" evidence="1">
    <location>
        <begin position="130"/>
        <end position="156"/>
    </location>
</feature>
<dbReference type="EMBL" id="JAATIQ010000331">
    <property type="protein sequence ID" value="KAF4361342.1"/>
    <property type="molecule type" value="Genomic_DNA"/>
</dbReference>
<protein>
    <recommendedName>
        <fullName evidence="6">Reverse transcriptase zinc-binding domain-containing protein</fullName>
    </recommendedName>
</protein>
<evidence type="ECO:0008006" key="6">
    <source>
        <dbReference type="Google" id="ProtNLM"/>
    </source>
</evidence>
<evidence type="ECO:0000313" key="4">
    <source>
        <dbReference type="EMBL" id="KAF4361342.1"/>
    </source>
</evidence>
<name>A0A7J6ESD6_CANSA</name>
<accession>A0A7J6ESD6</accession>
<feature type="compositionally biased region" description="Polar residues" evidence="1">
    <location>
        <begin position="137"/>
        <end position="156"/>
    </location>
</feature>
<feature type="compositionally biased region" description="Low complexity" evidence="1">
    <location>
        <begin position="303"/>
        <end position="316"/>
    </location>
</feature>
<dbReference type="Pfam" id="PF13966">
    <property type="entry name" value="zf-RVT"/>
    <property type="match status" value="1"/>
</dbReference>
<feature type="domain" description="Zinc knuckle CX2CX4HX4C" evidence="3">
    <location>
        <begin position="15"/>
        <end position="45"/>
    </location>
</feature>
<evidence type="ECO:0000259" key="3">
    <source>
        <dbReference type="Pfam" id="PF14392"/>
    </source>
</evidence>
<keyword evidence="5" id="KW-1185">Reference proteome</keyword>
<evidence type="ECO:0000256" key="1">
    <source>
        <dbReference type="SAM" id="MobiDB-lite"/>
    </source>
</evidence>
<gene>
    <name evidence="4" type="ORF">G4B88_005132</name>
</gene>
<dbReference type="InterPro" id="IPR025836">
    <property type="entry name" value="Zn_knuckle_CX2CX4HX4C"/>
</dbReference>
<sequence length="623" mass="69910">MLCLPAGFYLSISRGRKEWIQFKYRKLPKICFNCGYLAHDSSICTRERAFSFPPIGNAVPLYGLWIKANVPIRNCFDTKRPVLLRDGEDRTANIQVIRRVQVSNEGPSTRNGTRIGGEATTTIVTDNSTKGAKEVGKNNSNYSSEGGTAGMTSGTPNFEVKEHPMNNLGPNPEDANVIVCMMARNGPDAAQVIEKPHHEICKSRTPHHHAEPIFINGPTETLEEITDKISGPILDEGKGPKEGGTKWFHDPNLPPISGSHSKKRKAAGNVSPVINLAIQLVPKIPSPLGQELNSEKGSLVPFSLGKDSPKKGSSSSRTLRGRKNVQEKYTDSFLWRGILRARNTISKGACTVLATGEDVDVWWQPWIPWLDYVQFRELMESIRSKAPSMRSVADLMYRSTRKWNLGYLRYLFGSDMGNRIGRIQINLNASTDTLIWKNSLVGNFSVKGAYWVEQQERFGEKDDLWRWIWSSKVHPRLSLLLWRVCSNVLPTGDKFSSLDANSCPLCHNVPESPLHLFTKCSLALALWFSSPWPIRIDRVMGTSMQEVIRNLCSSVDPSNRPNFINCIRVILDCIWNTRNKVLHTENYVPNVNMIRGEISSRLAELQLIVGENESRSTNHEGES</sequence>
<feature type="region of interest" description="Disordered" evidence="1">
    <location>
        <begin position="299"/>
        <end position="322"/>
    </location>
</feature>
<feature type="compositionally biased region" description="Basic and acidic residues" evidence="1">
    <location>
        <begin position="238"/>
        <end position="249"/>
    </location>
</feature>
<proteinExistence type="predicted"/>